<proteinExistence type="inferred from homology"/>
<comment type="caution">
    <text evidence="5">The sequence shown here is derived from an EMBL/GenBank/DDBJ whole genome shotgun (WGS) entry which is preliminary data.</text>
</comment>
<dbReference type="InterPro" id="IPR001173">
    <property type="entry name" value="Glyco_trans_2-like"/>
</dbReference>
<dbReference type="Proteomes" id="UP000228920">
    <property type="component" value="Unassembled WGS sequence"/>
</dbReference>
<feature type="domain" description="Glycosyltransferase 2-like" evidence="4">
    <location>
        <begin position="7"/>
        <end position="176"/>
    </location>
</feature>
<evidence type="ECO:0000313" key="6">
    <source>
        <dbReference type="Proteomes" id="UP000228920"/>
    </source>
</evidence>
<comment type="similarity">
    <text evidence="1">Belongs to the glycosyltransferase 2 family.</text>
</comment>
<evidence type="ECO:0000256" key="1">
    <source>
        <dbReference type="ARBA" id="ARBA00006739"/>
    </source>
</evidence>
<dbReference type="Pfam" id="PF00535">
    <property type="entry name" value="Glycos_transf_2"/>
    <property type="match status" value="1"/>
</dbReference>
<dbReference type="Gene3D" id="3.90.550.10">
    <property type="entry name" value="Spore Coat Polysaccharide Biosynthesis Protein SpsA, Chain A"/>
    <property type="match status" value="1"/>
</dbReference>
<organism evidence="5 6">
    <name type="scientific">candidate division WWE3 bacterium CG_4_10_14_0_2_um_filter_41_14</name>
    <dbReference type="NCBI Taxonomy" id="1975072"/>
    <lineage>
        <taxon>Bacteria</taxon>
        <taxon>Katanobacteria</taxon>
    </lineage>
</organism>
<evidence type="ECO:0000259" key="4">
    <source>
        <dbReference type="Pfam" id="PF00535"/>
    </source>
</evidence>
<dbReference type="CDD" id="cd04186">
    <property type="entry name" value="GT_2_like_c"/>
    <property type="match status" value="1"/>
</dbReference>
<dbReference type="EMBL" id="PFNL01000109">
    <property type="protein sequence ID" value="PIZ46233.1"/>
    <property type="molecule type" value="Genomic_DNA"/>
</dbReference>
<keyword evidence="3" id="KW-0808">Transferase</keyword>
<dbReference type="PANTHER" id="PTHR43179">
    <property type="entry name" value="RHAMNOSYLTRANSFERASE WBBL"/>
    <property type="match status" value="1"/>
</dbReference>
<accession>A0A2M7TIP7</accession>
<reference evidence="6" key="1">
    <citation type="submission" date="2017-09" db="EMBL/GenBank/DDBJ databases">
        <title>Depth-based differentiation of microbial function through sediment-hosted aquifers and enrichment of novel symbionts in the deep terrestrial subsurface.</title>
        <authorList>
            <person name="Probst A.J."/>
            <person name="Ladd B."/>
            <person name="Jarett J.K."/>
            <person name="Geller-Mcgrath D.E."/>
            <person name="Sieber C.M.K."/>
            <person name="Emerson J.B."/>
            <person name="Anantharaman K."/>
            <person name="Thomas B.C."/>
            <person name="Malmstrom R."/>
            <person name="Stieglmeier M."/>
            <person name="Klingl A."/>
            <person name="Woyke T."/>
            <person name="Ryan C.M."/>
            <person name="Banfield J.F."/>
        </authorList>
    </citation>
    <scope>NUCLEOTIDE SEQUENCE [LARGE SCALE GENOMIC DNA]</scope>
</reference>
<sequence>MDKKIAIIILNWRTYKQTVKCIQSVKRSSYKNFTIIVVDNDSGDGSLEKLTEEFTDIHFIKNNTNAGYAGGNNLGIRYALEHGFDYVWILNPDTMVMEDTLSILVRFVDSKEMIASPQIMYMEEPEKIWFVDSTLSPLTGIATHLHHGEMDQGQFKNIIDVPWIPGTALFVPRTVFEKVGLLDDGYFLFYEDVDFSVRVREKGMSVSVIPEAKVQHFVGAVAGRGNPRNEYYVTRNRLYFLKKHSASLWWPLYAIYLLVRTCFASLKSRIQQRATIIQDERMNGIIDFFKSRMGIKHVS</sequence>
<name>A0A2M7TIP7_UNCKA</name>
<protein>
    <recommendedName>
        <fullName evidence="4">Glycosyltransferase 2-like domain-containing protein</fullName>
    </recommendedName>
</protein>
<dbReference type="SUPFAM" id="SSF53448">
    <property type="entry name" value="Nucleotide-diphospho-sugar transferases"/>
    <property type="match status" value="1"/>
</dbReference>
<gene>
    <name evidence="5" type="ORF">COY32_03640</name>
</gene>
<dbReference type="GO" id="GO:0016757">
    <property type="term" value="F:glycosyltransferase activity"/>
    <property type="evidence" value="ECO:0007669"/>
    <property type="project" value="UniProtKB-KW"/>
</dbReference>
<dbReference type="InterPro" id="IPR029044">
    <property type="entry name" value="Nucleotide-diphossugar_trans"/>
</dbReference>
<dbReference type="PANTHER" id="PTHR43179:SF12">
    <property type="entry name" value="GALACTOFURANOSYLTRANSFERASE GLFT2"/>
    <property type="match status" value="1"/>
</dbReference>
<evidence type="ECO:0000313" key="5">
    <source>
        <dbReference type="EMBL" id="PIZ46233.1"/>
    </source>
</evidence>
<keyword evidence="2" id="KW-0328">Glycosyltransferase</keyword>
<dbReference type="AlphaFoldDB" id="A0A2M7TIP7"/>
<evidence type="ECO:0000256" key="2">
    <source>
        <dbReference type="ARBA" id="ARBA00022676"/>
    </source>
</evidence>
<evidence type="ECO:0000256" key="3">
    <source>
        <dbReference type="ARBA" id="ARBA00022679"/>
    </source>
</evidence>